<dbReference type="EMBL" id="CP101987">
    <property type="protein sequence ID" value="UUI72051.1"/>
    <property type="molecule type" value="Genomic_DNA"/>
</dbReference>
<comment type="catalytic activity">
    <reaction evidence="6">
        <text>alpha-D-glucose 6-phosphate = beta-D-fructose 6-phosphate</text>
        <dbReference type="Rhea" id="RHEA:11816"/>
        <dbReference type="ChEBI" id="CHEBI:57634"/>
        <dbReference type="ChEBI" id="CHEBI:58225"/>
        <dbReference type="EC" id="5.3.1.9"/>
    </reaction>
</comment>
<sequence>MTTDLAWPIALTIGVDGVMSGATGAYDKLLGDLDGVYLNDGAFAEAVAAQGHDRLAYHVDEHRYGSDPGALIVGTSTLLPGRVGDEFAMTRGHLHARADRAELYHCLSGRGVMLMDTVDGRSQAVPMTPGVAVHVPGHWVHRTVNVGDEPFVTLFCYAADAGQDYDLISDAGGMSQLVVTDGADGWITRPNPRHTGYGSAA</sequence>
<name>A0ABY5KSA4_9CELL</name>
<evidence type="ECO:0000256" key="2">
    <source>
        <dbReference type="ARBA" id="ARBA00006542"/>
    </source>
</evidence>
<evidence type="ECO:0000256" key="1">
    <source>
        <dbReference type="ARBA" id="ARBA00004926"/>
    </source>
</evidence>
<comment type="similarity">
    <text evidence="2">Belongs to the archaeal-type GPI family.</text>
</comment>
<feature type="domain" description="Glucose-6-phosphate isomerase prokaryote" evidence="7">
    <location>
        <begin position="31"/>
        <end position="187"/>
    </location>
</feature>
<dbReference type="SUPFAM" id="SSF51182">
    <property type="entry name" value="RmlC-like cupins"/>
    <property type="match status" value="1"/>
</dbReference>
<evidence type="ECO:0000256" key="4">
    <source>
        <dbReference type="ARBA" id="ARBA00022432"/>
    </source>
</evidence>
<dbReference type="CDD" id="cd02218">
    <property type="entry name" value="cupin_PGI"/>
    <property type="match status" value="1"/>
</dbReference>
<dbReference type="InterPro" id="IPR011051">
    <property type="entry name" value="RmlC_Cupin_sf"/>
</dbReference>
<evidence type="ECO:0000256" key="3">
    <source>
        <dbReference type="ARBA" id="ARBA00011952"/>
    </source>
</evidence>
<comment type="pathway">
    <text evidence="1">Carbohydrate degradation; glycolysis; D-glyceraldehyde 3-phosphate and glycerone phosphate from D-glucose: step 2/4.</text>
</comment>
<keyword evidence="4" id="KW-0312">Gluconeogenesis</keyword>
<reference evidence="8 9" key="1">
    <citation type="submission" date="2022-07" db="EMBL/GenBank/DDBJ databases">
        <title>Novel species in genus cellulomonas.</title>
        <authorList>
            <person name="Ye L."/>
        </authorList>
    </citation>
    <scope>NUCLEOTIDE SEQUENCE [LARGE SCALE GENOMIC DNA]</scope>
    <source>
        <strain evidence="9">zg-B89</strain>
    </source>
</reference>
<evidence type="ECO:0000313" key="9">
    <source>
        <dbReference type="Proteomes" id="UP001316384"/>
    </source>
</evidence>
<evidence type="ECO:0000256" key="6">
    <source>
        <dbReference type="ARBA" id="ARBA00029321"/>
    </source>
</evidence>
<dbReference type="InterPro" id="IPR014710">
    <property type="entry name" value="RmlC-like_jellyroll"/>
</dbReference>
<dbReference type="EC" id="5.3.1.9" evidence="3"/>
<keyword evidence="9" id="KW-1185">Reference proteome</keyword>
<dbReference type="Proteomes" id="UP001316384">
    <property type="component" value="Chromosome"/>
</dbReference>
<organism evidence="8 9">
    <name type="scientific">Cellulomonas xiejunii</name>
    <dbReference type="NCBI Taxonomy" id="2968083"/>
    <lineage>
        <taxon>Bacteria</taxon>
        <taxon>Bacillati</taxon>
        <taxon>Actinomycetota</taxon>
        <taxon>Actinomycetes</taxon>
        <taxon>Micrococcales</taxon>
        <taxon>Cellulomonadaceae</taxon>
        <taxon>Cellulomonas</taxon>
    </lineage>
</organism>
<dbReference type="InterPro" id="IPR010551">
    <property type="entry name" value="G6P_isomerase_prok"/>
</dbReference>
<evidence type="ECO:0000259" key="7">
    <source>
        <dbReference type="Pfam" id="PF06560"/>
    </source>
</evidence>
<keyword evidence="5" id="KW-0324">Glycolysis</keyword>
<protein>
    <recommendedName>
        <fullName evidence="3">glucose-6-phosphate isomerase</fullName>
        <ecNumber evidence="3">5.3.1.9</ecNumber>
    </recommendedName>
</protein>
<dbReference type="RefSeq" id="WP_227577085.1">
    <property type="nucleotide sequence ID" value="NZ_CP101987.1"/>
</dbReference>
<evidence type="ECO:0000313" key="8">
    <source>
        <dbReference type="EMBL" id="UUI72051.1"/>
    </source>
</evidence>
<evidence type="ECO:0000256" key="5">
    <source>
        <dbReference type="ARBA" id="ARBA00023152"/>
    </source>
</evidence>
<dbReference type="Gene3D" id="2.60.120.10">
    <property type="entry name" value="Jelly Rolls"/>
    <property type="match status" value="1"/>
</dbReference>
<accession>A0ABY5KSA4</accession>
<gene>
    <name evidence="8" type="ORF">NP048_00850</name>
</gene>
<proteinExistence type="inferred from homology"/>
<dbReference type="Pfam" id="PF06560">
    <property type="entry name" value="GPI"/>
    <property type="match status" value="1"/>
</dbReference>